<evidence type="ECO:0000259" key="9">
    <source>
        <dbReference type="Pfam" id="PF23783"/>
    </source>
</evidence>
<feature type="domain" description="TiaS FLD" evidence="7">
    <location>
        <begin position="151"/>
        <end position="265"/>
    </location>
</feature>
<evidence type="ECO:0000256" key="3">
    <source>
        <dbReference type="ARBA" id="ARBA00022694"/>
    </source>
</evidence>
<dbReference type="AlphaFoldDB" id="A0A484IAC6"/>
<evidence type="ECO:0000256" key="4">
    <source>
        <dbReference type="ARBA" id="ARBA00022741"/>
    </source>
</evidence>
<evidence type="ECO:0000259" key="8">
    <source>
        <dbReference type="Pfam" id="PF22641"/>
    </source>
</evidence>
<keyword evidence="5 6" id="KW-0067">ATP-binding</keyword>
<dbReference type="GO" id="GO:0002101">
    <property type="term" value="P:tRNA wobble cytosine modification"/>
    <property type="evidence" value="ECO:0007669"/>
    <property type="project" value="UniProtKB-UniRule"/>
</dbReference>
<proteinExistence type="inferred from homology"/>
<dbReference type="InterPro" id="IPR053870">
    <property type="entry name" value="TiaS-like_TCKD"/>
</dbReference>
<evidence type="ECO:0000256" key="5">
    <source>
        <dbReference type="ARBA" id="ARBA00022840"/>
    </source>
</evidence>
<dbReference type="InterPro" id="IPR055394">
    <property type="entry name" value="Zn_ribbon_TiaS"/>
</dbReference>
<dbReference type="InterPro" id="IPR013696">
    <property type="entry name" value="TiaS_FLD"/>
</dbReference>
<dbReference type="HAMAP" id="MF_01892">
    <property type="entry name" value="tRNA_Ile2_agm2C_synt"/>
    <property type="match status" value="1"/>
</dbReference>
<dbReference type="Gene3D" id="3.90.600.20">
    <property type="match status" value="1"/>
</dbReference>
<dbReference type="Pfam" id="PF08489">
    <property type="entry name" value="TiaS_FLD"/>
    <property type="match status" value="1"/>
</dbReference>
<dbReference type="CDD" id="cd04482">
    <property type="entry name" value="RPA2_OBF_like"/>
    <property type="match status" value="1"/>
</dbReference>
<comment type="similarity">
    <text evidence="6">Belongs to the TiaS family.</text>
</comment>
<keyword evidence="3 6" id="KW-0819">tRNA processing</keyword>
<evidence type="ECO:0000256" key="1">
    <source>
        <dbReference type="ARBA" id="ARBA00022490"/>
    </source>
</evidence>
<feature type="domain" description="TiaS-like TCKD" evidence="8">
    <location>
        <begin position="16"/>
        <end position="75"/>
    </location>
</feature>
<dbReference type="Pfam" id="PF23783">
    <property type="entry name" value="Zn_ribbon_TiaS"/>
    <property type="match status" value="1"/>
</dbReference>
<name>A0A484IAC6_9ARCH</name>
<dbReference type="EMBL" id="LR216287">
    <property type="protein sequence ID" value="VFJ13782.1"/>
    <property type="molecule type" value="Genomic_DNA"/>
</dbReference>
<dbReference type="InterPro" id="IPR024913">
    <property type="entry name" value="tRNA_Ile2__agm2C_synt"/>
</dbReference>
<keyword evidence="2 6" id="KW-0436">Ligase</keyword>
<dbReference type="OrthoDB" id="39189at2157"/>
<evidence type="ECO:0000313" key="11">
    <source>
        <dbReference type="Proteomes" id="UP000294299"/>
    </source>
</evidence>
<dbReference type="GeneID" id="39420816"/>
<comment type="subcellular location">
    <subcellularLocation>
        <location evidence="6">Cytoplasm</location>
    </subcellularLocation>
</comment>
<keyword evidence="1 6" id="KW-0963">Cytoplasm</keyword>
<evidence type="ECO:0000256" key="2">
    <source>
        <dbReference type="ARBA" id="ARBA00022598"/>
    </source>
</evidence>
<accession>A0A484IAC6</accession>
<dbReference type="Proteomes" id="UP000294299">
    <property type="component" value="Chromosome NFRAN"/>
</dbReference>
<dbReference type="RefSeq" id="WP_197731139.1">
    <property type="nucleotide sequence ID" value="NZ_LR216287.1"/>
</dbReference>
<evidence type="ECO:0000259" key="7">
    <source>
        <dbReference type="Pfam" id="PF08489"/>
    </source>
</evidence>
<protein>
    <recommendedName>
        <fullName evidence="6">tRNA(Ile2) 2-agmatinylcytidine synthetase TiaS</fullName>
        <shortName evidence="6">tRNA(Ile2)-agm2C synthetase</shortName>
        <ecNumber evidence="6">6.3.4.22</ecNumber>
    </recommendedName>
    <alternativeName>
        <fullName evidence="6">tRNA(Ile2) agmatidine synthetase</fullName>
    </alternativeName>
</protein>
<keyword evidence="11" id="KW-1185">Reference proteome</keyword>
<sequence>MMMIGNNAFNTKILHIGIDDTDSINGRCTTHLSYLIAGILVKKFHAEFIDFPLLIRLNPNVPFKTRGNGAVCLRIKCNYYEKIKEEITQIVEKYSEIGYGANPGLAFYEENNISKDLLQFSKNAMDTILSKQLAIKIAKKNNIQFRLFGKGHGIVGALSAIGCLLDSDHTFETLAYRREQNIGKIRKTNDVKVKRLSDESYPYTYNNFDKKNSRILITPHGPDPVFCGIRGEDPLLTLFFLKNLCIEEELDGYMIFRSNQGTNLHLTKENKVTDMKPYTAGHINCEVATTPNTIKGGHVIFKIKDKYNCMLPVAVYQPTGLTKIAKKLTIGDKIEIGYGVHLKSNNQTTLNLEYLVVKELVRVFEVKNPVCTKCSKSMKSEGKNKGYQCSVCKTRIGSVGKIKSEKDREINSGLYIPEPIAHRHLTKPLPRYGIEKRFDRFDIILMLKSITWIKNSGGLI</sequence>
<dbReference type="PANTHER" id="PTHR40705">
    <property type="entry name" value="TRNA(ILE2) 2-AGMATINYLCYTIDINE SYNTHETASE TIAS"/>
    <property type="match status" value="1"/>
</dbReference>
<dbReference type="EC" id="6.3.4.22" evidence="6"/>
<dbReference type="GO" id="GO:0005737">
    <property type="term" value="C:cytoplasm"/>
    <property type="evidence" value="ECO:0007669"/>
    <property type="project" value="UniProtKB-SubCell"/>
</dbReference>
<dbReference type="Pfam" id="PF22641">
    <property type="entry name" value="TiaS_TCKD"/>
    <property type="match status" value="1"/>
</dbReference>
<keyword evidence="4 6" id="KW-0547">Nucleotide-binding</keyword>
<dbReference type="Gene3D" id="2.40.50.1010">
    <property type="match status" value="1"/>
</dbReference>
<reference evidence="10 11" key="1">
    <citation type="submission" date="2019-02" db="EMBL/GenBank/DDBJ databases">
        <authorList>
            <person name="Lehtovirta-Morley E L."/>
        </authorList>
    </citation>
    <scope>NUCLEOTIDE SEQUENCE [LARGE SCALE GENOMIC DNA]</scope>
    <source>
        <strain evidence="10">NFRAN1</strain>
    </source>
</reference>
<comment type="catalytic activity">
    <reaction evidence="6">
        <text>cytidine(34) in tRNA(Ile2) + agmatine + ATP + H2O = 2-agmatinylcytidine(34) in tRNA(Ile2) + AMP + 2 phosphate + 2 H(+)</text>
        <dbReference type="Rhea" id="RHEA:43608"/>
        <dbReference type="Rhea" id="RHEA-COMP:10625"/>
        <dbReference type="Rhea" id="RHEA-COMP:10626"/>
        <dbReference type="ChEBI" id="CHEBI:15377"/>
        <dbReference type="ChEBI" id="CHEBI:15378"/>
        <dbReference type="ChEBI" id="CHEBI:30616"/>
        <dbReference type="ChEBI" id="CHEBI:43474"/>
        <dbReference type="ChEBI" id="CHEBI:58145"/>
        <dbReference type="ChEBI" id="CHEBI:82748"/>
        <dbReference type="ChEBI" id="CHEBI:83545"/>
        <dbReference type="ChEBI" id="CHEBI:456215"/>
        <dbReference type="EC" id="6.3.4.22"/>
    </reaction>
</comment>
<comment type="function">
    <text evidence="6">ATP-dependent agmatine transferase that catalyzes the formation of 2-agmatinylcytidine (agm2C) at the wobble position (C34) of tRNA(Ile2), converting the codon specificity from AUG to AUA.</text>
</comment>
<evidence type="ECO:0000256" key="6">
    <source>
        <dbReference type="HAMAP-Rule" id="MF_01892"/>
    </source>
</evidence>
<dbReference type="GO" id="GO:0016879">
    <property type="term" value="F:ligase activity, forming carbon-nitrogen bonds"/>
    <property type="evidence" value="ECO:0007669"/>
    <property type="project" value="UniProtKB-UniRule"/>
</dbReference>
<dbReference type="Gene3D" id="3.30.70.2200">
    <property type="match status" value="1"/>
</dbReference>
<dbReference type="PANTHER" id="PTHR40705:SF1">
    <property type="entry name" value="TRNA(ILE2) 2-AGMATINYLCYTIDINE SYNTHETASE TIAS"/>
    <property type="match status" value="1"/>
</dbReference>
<dbReference type="GO" id="GO:0005524">
    <property type="term" value="F:ATP binding"/>
    <property type="evidence" value="ECO:0007669"/>
    <property type="project" value="UniProtKB-KW"/>
</dbReference>
<gene>
    <name evidence="6 10" type="primary">tiaS</name>
    <name evidence="10" type="ORF">NFRAN_1460</name>
</gene>
<feature type="domain" description="TiaS C-terminal zinc ribbon" evidence="9">
    <location>
        <begin position="368"/>
        <end position="410"/>
    </location>
</feature>
<dbReference type="KEGG" id="nfn:NFRAN_1460"/>
<organism evidence="10 11">
    <name type="scientific">Candidatus Nitrosocosmicus franklandianus</name>
    <dbReference type="NCBI Taxonomy" id="1798806"/>
    <lineage>
        <taxon>Archaea</taxon>
        <taxon>Nitrososphaerota</taxon>
        <taxon>Nitrososphaeria</taxon>
        <taxon>Nitrososphaerales</taxon>
        <taxon>Nitrososphaeraceae</taxon>
        <taxon>Candidatus Nitrosocosmicus</taxon>
    </lineage>
</organism>
<evidence type="ECO:0000313" key="10">
    <source>
        <dbReference type="EMBL" id="VFJ13782.1"/>
    </source>
</evidence>